<evidence type="ECO:0000259" key="6">
    <source>
        <dbReference type="SMART" id="SM00983"/>
    </source>
</evidence>
<proteinExistence type="predicted"/>
<dbReference type="SMART" id="SM00983">
    <property type="entry name" value="TPK_B1_binding"/>
    <property type="match status" value="1"/>
</dbReference>
<comment type="caution">
    <text evidence="7">The sequence shown here is derived from an EMBL/GenBank/DDBJ whole genome shotgun (WGS) entry which is preliminary data.</text>
</comment>
<dbReference type="InterPro" id="IPR007371">
    <property type="entry name" value="TPK_catalytic"/>
</dbReference>
<dbReference type="GO" id="GO:0009229">
    <property type="term" value="P:thiamine diphosphate biosynthetic process"/>
    <property type="evidence" value="ECO:0007669"/>
    <property type="project" value="InterPro"/>
</dbReference>
<dbReference type="Gene3D" id="3.40.50.10240">
    <property type="entry name" value="Thiamin pyrophosphokinase, catalytic domain"/>
    <property type="match status" value="1"/>
</dbReference>
<keyword evidence="8" id="KW-1185">Reference proteome</keyword>
<dbReference type="PANTHER" id="PTHR41299:SF1">
    <property type="entry name" value="THIAMINE PYROPHOSPHOKINASE"/>
    <property type="match status" value="1"/>
</dbReference>
<evidence type="ECO:0000313" key="7">
    <source>
        <dbReference type="EMBL" id="GEC71319.1"/>
    </source>
</evidence>
<dbReference type="PANTHER" id="PTHR41299">
    <property type="entry name" value="THIAMINE PYROPHOSPHOKINASE"/>
    <property type="match status" value="1"/>
</dbReference>
<evidence type="ECO:0000256" key="2">
    <source>
        <dbReference type="ARBA" id="ARBA00022741"/>
    </source>
</evidence>
<evidence type="ECO:0000256" key="3">
    <source>
        <dbReference type="ARBA" id="ARBA00022777"/>
    </source>
</evidence>
<keyword evidence="2" id="KW-0547">Nucleotide-binding</keyword>
<dbReference type="NCBIfam" id="TIGR01378">
    <property type="entry name" value="thi_PPkinase"/>
    <property type="match status" value="1"/>
</dbReference>
<dbReference type="SUPFAM" id="SSF63999">
    <property type="entry name" value="Thiamin pyrophosphokinase, catalytic domain"/>
    <property type="match status" value="1"/>
</dbReference>
<name>A0A4Y4AVD7_9FLAO</name>
<dbReference type="GO" id="GO:0006772">
    <property type="term" value="P:thiamine metabolic process"/>
    <property type="evidence" value="ECO:0007669"/>
    <property type="project" value="UniProtKB-UniRule"/>
</dbReference>
<evidence type="ECO:0000313" key="8">
    <source>
        <dbReference type="Proteomes" id="UP000316775"/>
    </source>
</evidence>
<gene>
    <name evidence="7" type="ORF">FFL01_08580</name>
</gene>
<feature type="domain" description="Thiamin pyrophosphokinase thiamin-binding" evidence="6">
    <location>
        <begin position="142"/>
        <end position="214"/>
    </location>
</feature>
<dbReference type="STRING" id="983.SAMN05443543_10980"/>
<dbReference type="RefSeq" id="WP_073246272.1">
    <property type="nucleotide sequence ID" value="NZ_BJNP01000006.1"/>
</dbReference>
<dbReference type="InterPro" id="IPR053149">
    <property type="entry name" value="TPK"/>
</dbReference>
<organism evidence="7 8">
    <name type="scientific">Flavobacterium flevense</name>
    <dbReference type="NCBI Taxonomy" id="983"/>
    <lineage>
        <taxon>Bacteria</taxon>
        <taxon>Pseudomonadati</taxon>
        <taxon>Bacteroidota</taxon>
        <taxon>Flavobacteriia</taxon>
        <taxon>Flavobacteriales</taxon>
        <taxon>Flavobacteriaceae</taxon>
        <taxon>Flavobacterium</taxon>
    </lineage>
</organism>
<sequence>MSSHHIVRDDQEPALIIANGASCNPELLGQLLEWSPLVIVLDSAIERVMELDIKVDVLLGDFDRGFDPEYYKEKQYPLEIVHTPDQNKTDLEKAFDYLFERKIPAVNVVWATGKRTDHTITNLTNIVRYRDKLKIVILDDHSKVFLLPRKFEKWYTAKTPISLIPIGHVSGIRSENLFYPLQNDSLTIGYRTGSSNYVAQDGLVVIEHQEGDLLLMECMD</sequence>
<dbReference type="GO" id="GO:0004788">
    <property type="term" value="F:thiamine diphosphokinase activity"/>
    <property type="evidence" value="ECO:0007669"/>
    <property type="project" value="UniProtKB-UniRule"/>
</dbReference>
<dbReference type="InterPro" id="IPR006282">
    <property type="entry name" value="Thi_PPkinase"/>
</dbReference>
<dbReference type="Pfam" id="PF04265">
    <property type="entry name" value="TPK_B1_binding"/>
    <property type="match status" value="1"/>
</dbReference>
<dbReference type="EC" id="2.7.6.2" evidence="5"/>
<dbReference type="Proteomes" id="UP000316775">
    <property type="component" value="Unassembled WGS sequence"/>
</dbReference>
<evidence type="ECO:0000256" key="4">
    <source>
        <dbReference type="ARBA" id="ARBA00022840"/>
    </source>
</evidence>
<dbReference type="GO" id="GO:0005524">
    <property type="term" value="F:ATP binding"/>
    <property type="evidence" value="ECO:0007669"/>
    <property type="project" value="UniProtKB-KW"/>
</dbReference>
<dbReference type="InterPro" id="IPR007373">
    <property type="entry name" value="Thiamin_PyroPKinase_B1-bd"/>
</dbReference>
<dbReference type="OrthoDB" id="1132102at2"/>
<dbReference type="InterPro" id="IPR036759">
    <property type="entry name" value="TPK_catalytic_sf"/>
</dbReference>
<reference evidence="7 8" key="1">
    <citation type="submission" date="2019-06" db="EMBL/GenBank/DDBJ databases">
        <title>Whole genome shotgun sequence of Flavobacterium flevense NBRC 14960.</title>
        <authorList>
            <person name="Hosoyama A."/>
            <person name="Uohara A."/>
            <person name="Ohji S."/>
            <person name="Ichikawa N."/>
        </authorList>
    </citation>
    <scope>NUCLEOTIDE SEQUENCE [LARGE SCALE GENOMIC DNA]</scope>
    <source>
        <strain evidence="7 8">NBRC 14960</strain>
    </source>
</reference>
<dbReference type="SUPFAM" id="SSF63862">
    <property type="entry name" value="Thiamin pyrophosphokinase, substrate-binding domain"/>
    <property type="match status" value="1"/>
</dbReference>
<keyword evidence="4" id="KW-0067">ATP-binding</keyword>
<keyword evidence="3 7" id="KW-0418">Kinase</keyword>
<dbReference type="Pfam" id="PF04263">
    <property type="entry name" value="TPK_catalytic"/>
    <property type="match status" value="1"/>
</dbReference>
<protein>
    <recommendedName>
        <fullName evidence="5">Thiamine diphosphokinase</fullName>
        <ecNumber evidence="5">2.7.6.2</ecNumber>
    </recommendedName>
</protein>
<dbReference type="GO" id="GO:0016301">
    <property type="term" value="F:kinase activity"/>
    <property type="evidence" value="ECO:0007669"/>
    <property type="project" value="UniProtKB-KW"/>
</dbReference>
<evidence type="ECO:0000256" key="5">
    <source>
        <dbReference type="NCBIfam" id="TIGR01378"/>
    </source>
</evidence>
<dbReference type="CDD" id="cd07995">
    <property type="entry name" value="TPK"/>
    <property type="match status" value="1"/>
</dbReference>
<dbReference type="GO" id="GO:0030975">
    <property type="term" value="F:thiamine binding"/>
    <property type="evidence" value="ECO:0007669"/>
    <property type="project" value="InterPro"/>
</dbReference>
<accession>A0A4Y4AVD7</accession>
<keyword evidence="1" id="KW-0808">Transferase</keyword>
<dbReference type="InterPro" id="IPR036371">
    <property type="entry name" value="TPK_B1-bd_sf"/>
</dbReference>
<dbReference type="EMBL" id="BJNP01000006">
    <property type="protein sequence ID" value="GEC71319.1"/>
    <property type="molecule type" value="Genomic_DNA"/>
</dbReference>
<dbReference type="AlphaFoldDB" id="A0A4Y4AVD7"/>
<evidence type="ECO:0000256" key="1">
    <source>
        <dbReference type="ARBA" id="ARBA00022679"/>
    </source>
</evidence>